<evidence type="ECO:0000256" key="1">
    <source>
        <dbReference type="ARBA" id="ARBA00023015"/>
    </source>
</evidence>
<keyword evidence="2" id="KW-0238">DNA-binding</keyword>
<dbReference type="EMBL" id="JAAMAY010000021">
    <property type="protein sequence ID" value="NTC29212.1"/>
    <property type="molecule type" value="Genomic_DNA"/>
</dbReference>
<dbReference type="SUPFAM" id="SSF46689">
    <property type="entry name" value="Homeodomain-like"/>
    <property type="match status" value="1"/>
</dbReference>
<dbReference type="PANTHER" id="PTHR47894">
    <property type="entry name" value="HTH-TYPE TRANSCRIPTIONAL REGULATOR GADX"/>
    <property type="match status" value="1"/>
</dbReference>
<proteinExistence type="predicted"/>
<dbReference type="InterPro" id="IPR009057">
    <property type="entry name" value="Homeodomain-like_sf"/>
</dbReference>
<dbReference type="PANTHER" id="PTHR47894:SF4">
    <property type="entry name" value="HTH-TYPE TRANSCRIPTIONAL REGULATOR GADX"/>
    <property type="match status" value="1"/>
</dbReference>
<accession>A0A1B9TG57</accession>
<dbReference type="InterPro" id="IPR011051">
    <property type="entry name" value="RmlC_Cupin_sf"/>
</dbReference>
<organism evidence="4 5">
    <name type="scientific">Agrobacterium tumefaciens</name>
    <dbReference type="NCBI Taxonomy" id="358"/>
    <lineage>
        <taxon>Bacteria</taxon>
        <taxon>Pseudomonadati</taxon>
        <taxon>Pseudomonadota</taxon>
        <taxon>Alphaproteobacteria</taxon>
        <taxon>Hyphomicrobiales</taxon>
        <taxon>Rhizobiaceae</taxon>
        <taxon>Rhizobium/Agrobacterium group</taxon>
        <taxon>Agrobacterium</taxon>
        <taxon>Agrobacterium tumefaciens complex</taxon>
    </lineage>
</organism>
<dbReference type="GO" id="GO:0000976">
    <property type="term" value="F:transcription cis-regulatory region binding"/>
    <property type="evidence" value="ECO:0007669"/>
    <property type="project" value="TreeGrafter"/>
</dbReference>
<dbReference type="Pfam" id="PF12833">
    <property type="entry name" value="HTH_18"/>
    <property type="match status" value="1"/>
</dbReference>
<dbReference type="GO" id="GO:0005829">
    <property type="term" value="C:cytosol"/>
    <property type="evidence" value="ECO:0007669"/>
    <property type="project" value="TreeGrafter"/>
</dbReference>
<keyword evidence="3" id="KW-0804">Transcription</keyword>
<dbReference type="InterPro" id="IPR018060">
    <property type="entry name" value="HTH_AraC"/>
</dbReference>
<dbReference type="PROSITE" id="PS01124">
    <property type="entry name" value="HTH_ARAC_FAMILY_2"/>
    <property type="match status" value="1"/>
</dbReference>
<comment type="caution">
    <text evidence="4">The sequence shown here is derived from an EMBL/GenBank/DDBJ whole genome shotgun (WGS) entry which is preliminary data.</text>
</comment>
<dbReference type="Proteomes" id="UP000702952">
    <property type="component" value="Unassembled WGS sequence"/>
</dbReference>
<dbReference type="RefSeq" id="WP_065660524.1">
    <property type="nucleotide sequence ID" value="NZ_CP123840.1"/>
</dbReference>
<dbReference type="SUPFAM" id="SSF51182">
    <property type="entry name" value="RmlC-like cupins"/>
    <property type="match status" value="1"/>
</dbReference>
<dbReference type="Gene3D" id="1.10.10.60">
    <property type="entry name" value="Homeodomain-like"/>
    <property type="match status" value="1"/>
</dbReference>
<evidence type="ECO:0000256" key="2">
    <source>
        <dbReference type="ARBA" id="ARBA00023125"/>
    </source>
</evidence>
<evidence type="ECO:0000313" key="4">
    <source>
        <dbReference type="EMBL" id="NTC29212.1"/>
    </source>
</evidence>
<protein>
    <submittedName>
        <fullName evidence="4">Helix-turn-helix transcriptional regulator</fullName>
    </submittedName>
</protein>
<sequence>MRDSDKTLRRRLVDALRPLAERDTRLMLENEDPPLISAFVARHRETISELSMPAAGLVIVIEGRKEVLWGAERNIYHAGDAFVLPAGAEVDVVNEPDADTGVYRALFVRFSRTLVIEAARLWPQLTKRDIPLGSPITISPTLCSAIIHSGEALAGALDLSRRVVDHRVLEVLLILAEQGALPLMPKYVDRSVTEAVRLLIRHRLDHAWSTAAVAASLSMSEATLRRRLRDENHSLRALLLTERMHAAYLILSDRDADVADAIAATGYASRSHFSRHFQDAFGQAPSTVRRTRKKPLA</sequence>
<name>A0A1B9TG57_AGRTU</name>
<evidence type="ECO:0000256" key="3">
    <source>
        <dbReference type="ARBA" id="ARBA00023163"/>
    </source>
</evidence>
<reference evidence="4" key="1">
    <citation type="journal article" date="2020" name="Science">
        <title>Unexpected conservation and global transmission of agrobacterial virulence plasmids.</title>
        <authorList>
            <person name="Weisberg A.J."/>
            <person name="Davis E.W. 2nd"/>
            <person name="Tabima J."/>
            <person name="Belcher M.S."/>
            <person name="Miller M."/>
            <person name="Kuo C.H."/>
            <person name="Loper J.E."/>
            <person name="Grunwald N.J."/>
            <person name="Putnam M.L."/>
            <person name="Chang J.H."/>
        </authorList>
    </citation>
    <scope>NUCLEOTIDE SEQUENCE</scope>
    <source>
        <strain evidence="4">17-1853-1a</strain>
    </source>
</reference>
<gene>
    <name evidence="4" type="ORF">G6M46_13680</name>
</gene>
<evidence type="ECO:0000313" key="5">
    <source>
        <dbReference type="Proteomes" id="UP000702952"/>
    </source>
</evidence>
<dbReference type="AlphaFoldDB" id="A0A1B9TG57"/>
<dbReference type="SMART" id="SM00342">
    <property type="entry name" value="HTH_ARAC"/>
    <property type="match status" value="1"/>
</dbReference>
<dbReference type="GO" id="GO:0003700">
    <property type="term" value="F:DNA-binding transcription factor activity"/>
    <property type="evidence" value="ECO:0007669"/>
    <property type="project" value="InterPro"/>
</dbReference>
<keyword evidence="1" id="KW-0805">Transcription regulation</keyword>